<comment type="caution">
    <text evidence="6">The sequence shown here is derived from an EMBL/GenBank/DDBJ whole genome shotgun (WGS) entry which is preliminary data.</text>
</comment>
<evidence type="ECO:0000313" key="6">
    <source>
        <dbReference type="EMBL" id="MBK1713458.1"/>
    </source>
</evidence>
<evidence type="ECO:0000256" key="2">
    <source>
        <dbReference type="ARBA" id="ARBA00022621"/>
    </source>
</evidence>
<dbReference type="CDD" id="cd12107">
    <property type="entry name" value="Hemerythrin"/>
    <property type="match status" value="1"/>
</dbReference>
<evidence type="ECO:0000256" key="3">
    <source>
        <dbReference type="ARBA" id="ARBA00022723"/>
    </source>
</evidence>
<keyword evidence="2" id="KW-0813">Transport</keyword>
<dbReference type="InterPro" id="IPR016131">
    <property type="entry name" value="Haemerythrin_Fe_BS"/>
</dbReference>
<dbReference type="NCBIfam" id="TIGR02481">
    <property type="entry name" value="hemeryth_dom"/>
    <property type="match status" value="1"/>
</dbReference>
<sequence length="154" mass="16989">MSTLSWSDSLALNQPQMDATHHEFVDLLATLDAAFDGPEKLLELALDAVVEHTEGHFAQEEHWMLGMGFAPQNCHSYQHAQVLKAMHEVLDRLRLDGDVVLARQLFDELVEWFPAHARTMDASLAQCMASMAYVPADPARMPPPAATAYAACAS</sequence>
<keyword evidence="3" id="KW-0479">Metal-binding</keyword>
<dbReference type="RefSeq" id="WP_200229121.1">
    <property type="nucleotide sequence ID" value="NZ_NRRT01000029.1"/>
</dbReference>
<protein>
    <submittedName>
        <fullName evidence="6">Hemerythrin</fullName>
    </submittedName>
</protein>
<dbReference type="Pfam" id="PF01814">
    <property type="entry name" value="Hemerythrin"/>
    <property type="match status" value="1"/>
</dbReference>
<evidence type="ECO:0000259" key="5">
    <source>
        <dbReference type="Pfam" id="PF01814"/>
    </source>
</evidence>
<name>A0ABS1DUQ8_RUBGE</name>
<keyword evidence="7" id="KW-1185">Reference proteome</keyword>
<accession>A0ABS1DUQ8</accession>
<feature type="domain" description="Hemerythrin-like" evidence="5">
    <location>
        <begin position="16"/>
        <end position="124"/>
    </location>
</feature>
<keyword evidence="4" id="KW-0408">Iron</keyword>
<evidence type="ECO:0000313" key="7">
    <source>
        <dbReference type="Proteomes" id="UP001041814"/>
    </source>
</evidence>
<reference evidence="6" key="1">
    <citation type="submission" date="2017-08" db="EMBL/GenBank/DDBJ databases">
        <authorList>
            <person name="Imhoff J.F."/>
            <person name="Rahn T."/>
            <person name="Kuenzel S."/>
            <person name="Neulinger S.C."/>
        </authorList>
    </citation>
    <scope>NUCLEOTIDE SEQUENCE</scope>
    <source>
        <strain evidence="6">IM 151</strain>
    </source>
</reference>
<dbReference type="PANTHER" id="PTHR37164:SF1">
    <property type="entry name" value="BACTERIOHEMERYTHRIN"/>
    <property type="match status" value="1"/>
</dbReference>
<proteinExistence type="inferred from homology"/>
<organism evidence="6 7">
    <name type="scientific">Rubrivivax gelatinosus</name>
    <name type="common">Rhodocyclus gelatinosus</name>
    <name type="synonym">Rhodopseudomonas gelatinosa</name>
    <dbReference type="NCBI Taxonomy" id="28068"/>
    <lineage>
        <taxon>Bacteria</taxon>
        <taxon>Pseudomonadati</taxon>
        <taxon>Pseudomonadota</taxon>
        <taxon>Betaproteobacteria</taxon>
        <taxon>Burkholderiales</taxon>
        <taxon>Sphaerotilaceae</taxon>
        <taxon>Rubrivivax</taxon>
    </lineage>
</organism>
<dbReference type="SUPFAM" id="SSF47188">
    <property type="entry name" value="Hemerythrin-like"/>
    <property type="match status" value="1"/>
</dbReference>
<gene>
    <name evidence="6" type="ORF">CKO43_11780</name>
</gene>
<dbReference type="Proteomes" id="UP001041814">
    <property type="component" value="Unassembled WGS sequence"/>
</dbReference>
<dbReference type="PROSITE" id="PS00550">
    <property type="entry name" value="HEMERYTHRINS"/>
    <property type="match status" value="1"/>
</dbReference>
<dbReference type="EMBL" id="NRRU01000038">
    <property type="protein sequence ID" value="MBK1713458.1"/>
    <property type="molecule type" value="Genomic_DNA"/>
</dbReference>
<reference evidence="6" key="2">
    <citation type="journal article" date="2020" name="Microorganisms">
        <title>Osmotic Adaptation and Compatible Solute Biosynthesis of Phototrophic Bacteria as Revealed from Genome Analyses.</title>
        <authorList>
            <person name="Imhoff J.F."/>
            <person name="Rahn T."/>
            <person name="Kunzel S."/>
            <person name="Keller A."/>
            <person name="Neulinger S.C."/>
        </authorList>
    </citation>
    <scope>NUCLEOTIDE SEQUENCE</scope>
    <source>
        <strain evidence="6">IM 151</strain>
    </source>
</reference>
<dbReference type="InterPro" id="IPR012827">
    <property type="entry name" value="Hemerythrin_metal-bd"/>
</dbReference>
<dbReference type="InterPro" id="IPR012312">
    <property type="entry name" value="Hemerythrin-like"/>
</dbReference>
<comment type="similarity">
    <text evidence="1">Belongs to the hemerythrin family.</text>
</comment>
<dbReference type="InterPro" id="IPR050669">
    <property type="entry name" value="Hemerythrin"/>
</dbReference>
<keyword evidence="2" id="KW-0561">Oxygen transport</keyword>
<dbReference type="PANTHER" id="PTHR37164">
    <property type="entry name" value="BACTERIOHEMERYTHRIN"/>
    <property type="match status" value="1"/>
</dbReference>
<dbReference type="InterPro" id="IPR035938">
    <property type="entry name" value="Hemerythrin-like_sf"/>
</dbReference>
<evidence type="ECO:0000256" key="1">
    <source>
        <dbReference type="ARBA" id="ARBA00010587"/>
    </source>
</evidence>
<dbReference type="Gene3D" id="1.20.120.50">
    <property type="entry name" value="Hemerythrin-like"/>
    <property type="match status" value="1"/>
</dbReference>
<evidence type="ECO:0000256" key="4">
    <source>
        <dbReference type="ARBA" id="ARBA00023004"/>
    </source>
</evidence>